<dbReference type="SUPFAM" id="SSF53474">
    <property type="entry name" value="alpha/beta-Hydrolases"/>
    <property type="match status" value="1"/>
</dbReference>
<gene>
    <name evidence="2" type="ORF">N0B31_07165</name>
</gene>
<dbReference type="InterPro" id="IPR010520">
    <property type="entry name" value="FrsA-like"/>
</dbReference>
<dbReference type="PANTHER" id="PTHR22946">
    <property type="entry name" value="DIENELACTONE HYDROLASE DOMAIN-CONTAINING PROTEIN-RELATED"/>
    <property type="match status" value="1"/>
</dbReference>
<dbReference type="Proteomes" id="UP001057580">
    <property type="component" value="Chromosome"/>
</dbReference>
<dbReference type="Pfam" id="PF06500">
    <property type="entry name" value="FrsA-like"/>
    <property type="match status" value="1"/>
</dbReference>
<proteinExistence type="predicted"/>
<dbReference type="GeneID" id="74942189"/>
<keyword evidence="3" id="KW-1185">Reference proteome</keyword>
<sequence>MRVQFDGRAFDYQTLRALAYTTYGGAEPGEVFVTTARISGGDTEAWHTEWRTTAERVERSASRAADAGHDRTARGAFLRAHTYYRTAEFFLARDDPRRRPAYERSRECFRAALDRLDTPVERLDVPYEDTELPGYLFRPAAPGDPDGPQPTVVCLGGFDSLAEELYFLCGVPEALARGYAIVLFEGPGQGAPLREEGRTARPDWEHVVGPVLDHLEGRRGIDTGRLGLVGVSFGGYYAPRAAAFDDRIGAVVAFDHMHDLWRASAAESPLLARLFARLPDAVVDAAAALGERTSVESRWLMENSRWVFGVETAAELQRTLRTYSLTDVADRIECPTLVLAGEDDHFVPLSLASEFESLVSGPTTLRVFTTEEGAGEHCQLGNLALAHGELYDWLDGVL</sequence>
<name>A0A9E7R7I2_9EURY</name>
<evidence type="ECO:0000313" key="2">
    <source>
        <dbReference type="EMBL" id="UWM56063.1"/>
    </source>
</evidence>
<dbReference type="RefSeq" id="WP_260595183.1">
    <property type="nucleotide sequence ID" value="NZ_CP104003.1"/>
</dbReference>
<dbReference type="Gene3D" id="1.20.1440.110">
    <property type="entry name" value="acylaminoacyl peptidase"/>
    <property type="match status" value="1"/>
</dbReference>
<dbReference type="Gene3D" id="3.40.50.1820">
    <property type="entry name" value="alpha/beta hydrolase"/>
    <property type="match status" value="1"/>
</dbReference>
<organism evidence="2 3">
    <name type="scientific">Salinirubellus salinus</name>
    <dbReference type="NCBI Taxonomy" id="1364945"/>
    <lineage>
        <taxon>Archaea</taxon>
        <taxon>Methanobacteriati</taxon>
        <taxon>Methanobacteriota</taxon>
        <taxon>Stenosarchaea group</taxon>
        <taxon>Halobacteria</taxon>
        <taxon>Halobacteriales</taxon>
        <taxon>Natronomonadaceae</taxon>
        <taxon>Salinirubellus</taxon>
    </lineage>
</organism>
<dbReference type="InterPro" id="IPR050261">
    <property type="entry name" value="FrsA_esterase"/>
</dbReference>
<dbReference type="KEGG" id="ssai:N0B31_07165"/>
<dbReference type="GO" id="GO:0016787">
    <property type="term" value="F:hydrolase activity"/>
    <property type="evidence" value="ECO:0007669"/>
    <property type="project" value="UniProtKB-KW"/>
</dbReference>
<keyword evidence="1 2" id="KW-0378">Hydrolase</keyword>
<reference evidence="2" key="1">
    <citation type="submission" date="2022-09" db="EMBL/GenBank/DDBJ databases">
        <title>Diverse halophilic archaea isolated from saline environments.</title>
        <authorList>
            <person name="Cui H.-L."/>
        </authorList>
    </citation>
    <scope>NUCLEOTIDE SEQUENCE</scope>
    <source>
        <strain evidence="2">ZS-35-S2</strain>
    </source>
</reference>
<dbReference type="AlphaFoldDB" id="A0A9E7R7I2"/>
<evidence type="ECO:0000256" key="1">
    <source>
        <dbReference type="ARBA" id="ARBA00022801"/>
    </source>
</evidence>
<evidence type="ECO:0000313" key="3">
    <source>
        <dbReference type="Proteomes" id="UP001057580"/>
    </source>
</evidence>
<protein>
    <submittedName>
        <fullName evidence="2">Alpha/beta fold hydrolase</fullName>
    </submittedName>
</protein>
<dbReference type="PANTHER" id="PTHR22946:SF12">
    <property type="entry name" value="CONIDIAL PIGMENT BIOSYNTHESIS PROTEIN AYG1 (AFU_ORTHOLOGUE AFUA_2G17550)"/>
    <property type="match status" value="1"/>
</dbReference>
<dbReference type="InterPro" id="IPR029058">
    <property type="entry name" value="AB_hydrolase_fold"/>
</dbReference>
<accession>A0A9E7R7I2</accession>
<dbReference type="EMBL" id="CP104003">
    <property type="protein sequence ID" value="UWM56063.1"/>
    <property type="molecule type" value="Genomic_DNA"/>
</dbReference>